<evidence type="ECO:0000256" key="3">
    <source>
        <dbReference type="ARBA" id="ARBA00004752"/>
    </source>
</evidence>
<keyword evidence="18 23" id="KW-0961">Cell wall biogenesis/degradation</keyword>
<evidence type="ECO:0000313" key="29">
    <source>
        <dbReference type="Proteomes" id="UP000633263"/>
    </source>
</evidence>
<keyword evidence="12" id="KW-0378">Hydrolase</keyword>
<evidence type="ECO:0000256" key="15">
    <source>
        <dbReference type="ARBA" id="ARBA00023136"/>
    </source>
</evidence>
<accession>A0ABQ2CUT7</accession>
<dbReference type="PANTHER" id="PTHR32282">
    <property type="entry name" value="BINDING PROTEIN TRANSPEPTIDASE, PUTATIVE-RELATED"/>
    <property type="match status" value="1"/>
</dbReference>
<evidence type="ECO:0000256" key="8">
    <source>
        <dbReference type="ARBA" id="ARBA00022645"/>
    </source>
</evidence>
<evidence type="ECO:0000256" key="23">
    <source>
        <dbReference type="PIRNR" id="PIRNR002799"/>
    </source>
</evidence>
<comment type="catalytic activity">
    <reaction evidence="21">
        <text>[GlcNAc-(1-&gt;4)-Mur2Ac(oyl-L-Ala-gamma-D-Glu-L-Lys-D-Ala-D-Ala)](n)-di-trans,octa-cis-undecaprenyl diphosphate + beta-D-GlcNAc-(1-&gt;4)-Mur2Ac(oyl-L-Ala-gamma-D-Glu-L-Lys-D-Ala-D-Ala)-di-trans,octa-cis-undecaprenyl diphosphate = [GlcNAc-(1-&gt;4)-Mur2Ac(oyl-L-Ala-gamma-D-Glu-L-Lys-D-Ala-D-Ala)](n+1)-di-trans,octa-cis-undecaprenyl diphosphate + di-trans,octa-cis-undecaprenyl diphosphate + H(+)</text>
        <dbReference type="Rhea" id="RHEA:23708"/>
        <dbReference type="Rhea" id="RHEA-COMP:9602"/>
        <dbReference type="Rhea" id="RHEA-COMP:9603"/>
        <dbReference type="ChEBI" id="CHEBI:15378"/>
        <dbReference type="ChEBI" id="CHEBI:58405"/>
        <dbReference type="ChEBI" id="CHEBI:60033"/>
        <dbReference type="ChEBI" id="CHEBI:78435"/>
        <dbReference type="EC" id="2.4.99.28"/>
    </reaction>
</comment>
<name>A0ABQ2CUT7_9GAMM</name>
<dbReference type="InterPro" id="IPR050396">
    <property type="entry name" value="Glycosyltr_51/Transpeptidase"/>
</dbReference>
<protein>
    <recommendedName>
        <fullName evidence="6 22">Penicillin-binding protein 1B</fullName>
        <shortName evidence="23">PBP-1b</shortName>
        <shortName evidence="23">PBP1b</shortName>
    </recommendedName>
    <alternativeName>
        <fullName evidence="19 23">Murein polymerase</fullName>
    </alternativeName>
</protein>
<feature type="transmembrane region" description="Helical" evidence="24">
    <location>
        <begin position="21"/>
        <end position="41"/>
    </location>
</feature>
<reference evidence="29" key="1">
    <citation type="journal article" date="2019" name="Int. J. Syst. Evol. Microbiol.">
        <title>The Global Catalogue of Microorganisms (GCM) 10K type strain sequencing project: providing services to taxonomists for standard genome sequencing and annotation.</title>
        <authorList>
            <consortium name="The Broad Institute Genomics Platform"/>
            <consortium name="The Broad Institute Genome Sequencing Center for Infectious Disease"/>
            <person name="Wu L."/>
            <person name="Ma J."/>
        </authorList>
    </citation>
    <scope>NUCLEOTIDE SEQUENCE [LARGE SCALE GENOMIC DNA]</scope>
    <source>
        <strain evidence="29">JCM 11590</strain>
    </source>
</reference>
<dbReference type="InterPro" id="IPR011813">
    <property type="entry name" value="PBP_1b"/>
</dbReference>
<dbReference type="PANTHER" id="PTHR32282:SF11">
    <property type="entry name" value="PENICILLIN-BINDING PROTEIN 1B"/>
    <property type="match status" value="1"/>
</dbReference>
<comment type="pathway">
    <text evidence="3 23">Cell wall biogenesis; peptidoglycan biosynthesis.</text>
</comment>
<dbReference type="Pfam" id="PF14814">
    <property type="entry name" value="UB2H"/>
    <property type="match status" value="1"/>
</dbReference>
<evidence type="ECO:0000313" key="28">
    <source>
        <dbReference type="EMBL" id="GGJ08333.1"/>
    </source>
</evidence>
<evidence type="ECO:0000256" key="7">
    <source>
        <dbReference type="ARBA" id="ARBA00022475"/>
    </source>
</evidence>
<dbReference type="Gene3D" id="1.20.5.100">
    <property type="entry name" value="Cytochrome c1, transmembrane anchor, C-terminal"/>
    <property type="match status" value="1"/>
</dbReference>
<evidence type="ECO:0000256" key="12">
    <source>
        <dbReference type="ARBA" id="ARBA00022801"/>
    </source>
</evidence>
<proteinExistence type="inferred from homology"/>
<dbReference type="InterPro" id="IPR001264">
    <property type="entry name" value="Glyco_trans_51"/>
</dbReference>
<feature type="domain" description="Penicillin-binding protein transpeptidase" evidence="25">
    <location>
        <begin position="423"/>
        <end position="662"/>
    </location>
</feature>
<sequence>MGRKRSRKSARRVGFWRRWTGLLWKLALVGLVVLAGLTIYLDAVVQEKFSGKRWAVPAKVFARPLELYAGQQLSRDDFLTELSALGYRKVSAISQPGQMSVAAGRVDVYTRGFQSFEGSEPAQRISVRFDGRQVSGLSGSGDVVMARLEPLMIGGIYPAHNEDRILVRLDQAPPYLVEALVAVEDREYFQHFGVSPKGIARAAYVNFTAGGVVQGGSTLTQQLVKNFYLSSERSLVRKGTEAIMAILLELHYSKEEILEAYLNEVFLGQDGRRAVHGFGLASQYYFAQPLHELQLHQVALLVGMVKGPSLYNPRRQPERAKKRRDLVIQMLQEQGVISSEQAVAAIGQPLDVTVRGSLADSSYPAFMDLVRRQLREDYMDEDLTSEGLRIFTSFDPLLQSKAEKAVADSLKSLGERADEMEAAMVVTGAQTGEILALVGGRNPRFSGFNRALDASRPIGSLVKPAVYLAALEQPERYSLITPVDDSPITLTAEPGKTWSPQNYSRQSHGIVPLHEALSRSYNQATVRLGVEVGVDRVLNTIERMGVRHGWPAYPAMLLGSGAMTPMQVTDMYQTMANGGFNTPLRAIRNVLTADGEQLRRYPFEVQQQFDSATIFLIQEAMSRVMAEGTGRSAYNRIPSSVRLAGKTGTTNDLRDSWFAGFSDDLVAVAWLGRDDNGQTRLTGATGALRVWTAFMAEAHPRSLSDVPPEGIVYAWVDRLTGEGSDPSCPDTVRVPFRHGFEPLPGPGCQPLIDTAPVREGAGRVMDVIRGWLQ</sequence>
<comment type="catalytic activity">
    <reaction evidence="20">
        <text>Preferential cleavage: (Ac)2-L-Lys-D-Ala-|-D-Ala. Also transpeptidation of peptidyl-alanyl moieties that are N-acyl substituents of D-alanine.</text>
        <dbReference type="EC" id="3.4.16.4"/>
    </reaction>
</comment>
<keyword evidence="24" id="KW-0812">Transmembrane</keyword>
<evidence type="ECO:0000256" key="1">
    <source>
        <dbReference type="ARBA" id="ARBA00002624"/>
    </source>
</evidence>
<dbReference type="InterPro" id="IPR012338">
    <property type="entry name" value="Beta-lactam/transpept-like"/>
</dbReference>
<keyword evidence="11 23" id="KW-0808">Transferase</keyword>
<dbReference type="PIRSF" id="PIRSF002799">
    <property type="entry name" value="PBP_1b"/>
    <property type="match status" value="1"/>
</dbReference>
<keyword evidence="24" id="KW-1133">Transmembrane helix</keyword>
<dbReference type="InterPro" id="IPR036950">
    <property type="entry name" value="PBP_transglycosylase"/>
</dbReference>
<comment type="caution">
    <text evidence="28">The sequence shown here is derived from an EMBL/GenBank/DDBJ whole genome shotgun (WGS) entry which is preliminary data.</text>
</comment>
<dbReference type="InterPro" id="IPR023346">
    <property type="entry name" value="Lysozyme-like_dom_sf"/>
</dbReference>
<dbReference type="Pfam" id="PF00905">
    <property type="entry name" value="Transpeptidase"/>
    <property type="match status" value="1"/>
</dbReference>
<keyword evidence="17" id="KW-0511">Multifunctional enzyme</keyword>
<evidence type="ECO:0000256" key="22">
    <source>
        <dbReference type="NCBIfam" id="TIGR02071"/>
    </source>
</evidence>
<evidence type="ECO:0000256" key="20">
    <source>
        <dbReference type="ARBA" id="ARBA00034000"/>
    </source>
</evidence>
<dbReference type="SUPFAM" id="SSF53955">
    <property type="entry name" value="Lysozyme-like"/>
    <property type="match status" value="1"/>
</dbReference>
<keyword evidence="14 23" id="KW-0573">Peptidoglycan synthesis</keyword>
<dbReference type="Gene3D" id="3.30.2060.10">
    <property type="entry name" value="Penicillin-binding protein 1b domain"/>
    <property type="match status" value="1"/>
</dbReference>
<evidence type="ECO:0000256" key="14">
    <source>
        <dbReference type="ARBA" id="ARBA00022984"/>
    </source>
</evidence>
<comment type="subcellular location">
    <subcellularLocation>
        <location evidence="2">Cell membrane</location>
    </subcellularLocation>
</comment>
<feature type="domain" description="Bifunctional transglycosylase second" evidence="27">
    <location>
        <begin position="67"/>
        <end position="140"/>
    </location>
</feature>
<keyword evidence="29" id="KW-1185">Reference proteome</keyword>
<dbReference type="Gene3D" id="1.10.3810.10">
    <property type="entry name" value="Biosynthetic peptidoglycan transglycosylase-like"/>
    <property type="match status" value="1"/>
</dbReference>
<dbReference type="RefSeq" id="WP_188637156.1">
    <property type="nucleotide sequence ID" value="NZ_BMNN01000008.1"/>
</dbReference>
<evidence type="ECO:0000256" key="16">
    <source>
        <dbReference type="ARBA" id="ARBA00023251"/>
    </source>
</evidence>
<evidence type="ECO:0000256" key="9">
    <source>
        <dbReference type="ARBA" id="ARBA00022670"/>
    </source>
</evidence>
<evidence type="ECO:0000259" key="25">
    <source>
        <dbReference type="Pfam" id="PF00905"/>
    </source>
</evidence>
<evidence type="ECO:0000256" key="19">
    <source>
        <dbReference type="ARBA" id="ARBA00032454"/>
    </source>
</evidence>
<dbReference type="Pfam" id="PF00912">
    <property type="entry name" value="Transgly"/>
    <property type="match status" value="1"/>
</dbReference>
<keyword evidence="7" id="KW-1003">Cell membrane</keyword>
<evidence type="ECO:0000256" key="10">
    <source>
        <dbReference type="ARBA" id="ARBA00022676"/>
    </source>
</evidence>
<dbReference type="Gene3D" id="3.40.710.10">
    <property type="entry name" value="DD-peptidase/beta-lactamase superfamily"/>
    <property type="match status" value="1"/>
</dbReference>
<evidence type="ECO:0000259" key="26">
    <source>
        <dbReference type="Pfam" id="PF00912"/>
    </source>
</evidence>
<evidence type="ECO:0000256" key="2">
    <source>
        <dbReference type="ARBA" id="ARBA00004236"/>
    </source>
</evidence>
<evidence type="ECO:0000256" key="11">
    <source>
        <dbReference type="ARBA" id="ARBA00022679"/>
    </source>
</evidence>
<comment type="similarity">
    <text evidence="4 23">In the C-terminal section; belongs to the transpeptidase family.</text>
</comment>
<evidence type="ECO:0000256" key="13">
    <source>
        <dbReference type="ARBA" id="ARBA00022960"/>
    </source>
</evidence>
<comment type="similarity">
    <text evidence="5 23">In the N-terminal section; belongs to the glycosyltransferase 51 family.</text>
</comment>
<keyword evidence="10 23" id="KW-0328">Glycosyltransferase</keyword>
<keyword evidence="8" id="KW-0121">Carboxypeptidase</keyword>
<feature type="domain" description="Glycosyl transferase family 51" evidence="26">
    <location>
        <begin position="160"/>
        <end position="331"/>
    </location>
</feature>
<keyword evidence="16" id="KW-0046">Antibiotic resistance</keyword>
<organism evidence="28 29">
    <name type="scientific">Halopseudomonas pertucinogena</name>
    <dbReference type="NCBI Taxonomy" id="86175"/>
    <lineage>
        <taxon>Bacteria</taxon>
        <taxon>Pseudomonadati</taxon>
        <taxon>Pseudomonadota</taxon>
        <taxon>Gammaproteobacteria</taxon>
        <taxon>Pseudomonadales</taxon>
        <taxon>Pseudomonadaceae</taxon>
        <taxon>Halopseudomonas</taxon>
    </lineage>
</organism>
<dbReference type="InterPro" id="IPR028166">
    <property type="entry name" value="UB2H"/>
</dbReference>
<keyword evidence="9" id="KW-0645">Protease</keyword>
<evidence type="ECO:0000256" key="17">
    <source>
        <dbReference type="ARBA" id="ARBA00023268"/>
    </source>
</evidence>
<evidence type="ECO:0000256" key="21">
    <source>
        <dbReference type="ARBA" id="ARBA00049902"/>
    </source>
</evidence>
<keyword evidence="15 24" id="KW-0472">Membrane</keyword>
<gene>
    <name evidence="28" type="primary">mrcB</name>
    <name evidence="28" type="ORF">GCM10009083_26640</name>
</gene>
<dbReference type="EMBL" id="BMNN01000008">
    <property type="protein sequence ID" value="GGJ08333.1"/>
    <property type="molecule type" value="Genomic_DNA"/>
</dbReference>
<keyword evidence="13 23" id="KW-0133">Cell shape</keyword>
<comment type="function">
    <text evidence="1 23">Cell wall formation. Synthesis of cross-linked peptidoglycan from the lipid intermediates. The enzyme has a penicillin-insensitive transglycosylase N-terminal domain (formation of linear glycan strands) and a penicillin-sensitive transpeptidase C-terminal domain (cross-linking of the peptide subunits).</text>
</comment>
<dbReference type="SUPFAM" id="SSF56601">
    <property type="entry name" value="beta-lactamase/transpeptidase-like"/>
    <property type="match status" value="1"/>
</dbReference>
<evidence type="ECO:0000256" key="24">
    <source>
        <dbReference type="SAM" id="Phobius"/>
    </source>
</evidence>
<evidence type="ECO:0000256" key="4">
    <source>
        <dbReference type="ARBA" id="ARBA00007090"/>
    </source>
</evidence>
<dbReference type="InterPro" id="IPR001460">
    <property type="entry name" value="PCN-bd_Tpept"/>
</dbReference>
<dbReference type="NCBIfam" id="TIGR02071">
    <property type="entry name" value="PBP_1b"/>
    <property type="match status" value="1"/>
</dbReference>
<evidence type="ECO:0000256" key="6">
    <source>
        <dbReference type="ARBA" id="ARBA00018637"/>
    </source>
</evidence>
<dbReference type="Proteomes" id="UP000633263">
    <property type="component" value="Unassembled WGS sequence"/>
</dbReference>
<evidence type="ECO:0000256" key="18">
    <source>
        <dbReference type="ARBA" id="ARBA00023316"/>
    </source>
</evidence>
<evidence type="ECO:0000259" key="27">
    <source>
        <dbReference type="Pfam" id="PF14814"/>
    </source>
</evidence>
<evidence type="ECO:0000256" key="5">
    <source>
        <dbReference type="ARBA" id="ARBA00007739"/>
    </source>
</evidence>